<dbReference type="InterPro" id="IPR051805">
    <property type="entry name" value="Dehydratase_Activator_Redct"/>
</dbReference>
<comment type="caution">
    <text evidence="2">The sequence shown here is derived from an EMBL/GenBank/DDBJ whole genome shotgun (WGS) entry which is preliminary data.</text>
</comment>
<feature type="domain" description="DUF2229" evidence="1">
    <location>
        <begin position="3"/>
        <end position="199"/>
    </location>
</feature>
<reference evidence="2 3" key="1">
    <citation type="submission" date="2018-06" db="EMBL/GenBank/DDBJ databases">
        <title>Genomic Encyclopedia of Type Strains, Phase IV (KMG-IV): sequencing the most valuable type-strain genomes for metagenomic binning, comparative biology and taxonomic classification.</title>
        <authorList>
            <person name="Goeker M."/>
        </authorList>
    </citation>
    <scope>NUCLEOTIDE SEQUENCE [LARGE SCALE GENOMIC DNA]</scope>
    <source>
        <strain evidence="2 3">DSM 22112</strain>
    </source>
</reference>
<dbReference type="OrthoDB" id="9780120at2"/>
<keyword evidence="3" id="KW-1185">Reference proteome</keyword>
<dbReference type="AlphaFoldDB" id="A0A366I4A4"/>
<evidence type="ECO:0000313" key="2">
    <source>
        <dbReference type="EMBL" id="RBP62605.1"/>
    </source>
</evidence>
<dbReference type="Pfam" id="PF09989">
    <property type="entry name" value="DUF2229"/>
    <property type="match status" value="1"/>
</dbReference>
<dbReference type="Proteomes" id="UP000253490">
    <property type="component" value="Unassembled WGS sequence"/>
</dbReference>
<dbReference type="GO" id="GO:0016301">
    <property type="term" value="F:kinase activity"/>
    <property type="evidence" value="ECO:0007669"/>
    <property type="project" value="UniProtKB-KW"/>
</dbReference>
<accession>A0A366I4A4</accession>
<gene>
    <name evidence="2" type="ORF">DES36_11135</name>
</gene>
<dbReference type="EMBL" id="QNRX01000011">
    <property type="protein sequence ID" value="RBP62605.1"/>
    <property type="molecule type" value="Genomic_DNA"/>
</dbReference>
<organism evidence="2 3">
    <name type="scientific">Alkalibaculum bacchi</name>
    <dbReference type="NCBI Taxonomy" id="645887"/>
    <lineage>
        <taxon>Bacteria</taxon>
        <taxon>Bacillati</taxon>
        <taxon>Bacillota</taxon>
        <taxon>Clostridia</taxon>
        <taxon>Eubacteriales</taxon>
        <taxon>Eubacteriaceae</taxon>
        <taxon>Alkalibaculum</taxon>
    </lineage>
</organism>
<dbReference type="InterPro" id="IPR010327">
    <property type="entry name" value="FldB/FldC_alpha/beta"/>
</dbReference>
<evidence type="ECO:0000259" key="1">
    <source>
        <dbReference type="Pfam" id="PF09989"/>
    </source>
</evidence>
<name>A0A366I4A4_9FIRM</name>
<proteinExistence type="predicted"/>
<dbReference type="InterPro" id="IPR018709">
    <property type="entry name" value="CoA_activase_DUF2229"/>
</dbReference>
<dbReference type="Pfam" id="PF06050">
    <property type="entry name" value="HGD-D"/>
    <property type="match status" value="1"/>
</dbReference>
<protein>
    <submittedName>
        <fullName evidence="2">Putative nucleotide-binding protein (Sugar kinase/HSP70/actin superfamily)</fullName>
    </submittedName>
</protein>
<dbReference type="RefSeq" id="WP_113920927.1">
    <property type="nucleotide sequence ID" value="NZ_CALNCS010000061.1"/>
</dbReference>
<evidence type="ECO:0000313" key="3">
    <source>
        <dbReference type="Proteomes" id="UP000253490"/>
    </source>
</evidence>
<dbReference type="PANTHER" id="PTHR32329">
    <property type="entry name" value="BIFUNCTIONAL PROTEIN [INCLUDES 2-HYDROXYACYL-COA DEHYDRATASE (N-TER) AND ITS ACTIVATOR DOMAIN (C_TERM)-RELATED"/>
    <property type="match status" value="1"/>
</dbReference>
<keyword evidence="2" id="KW-0418">Kinase</keyword>
<keyword evidence="2" id="KW-0808">Transferase</keyword>
<dbReference type="PANTHER" id="PTHR32329:SF2">
    <property type="entry name" value="BIFUNCTIONAL PROTEIN [INCLUDES 2-HYDROXYACYL-COA DEHYDRATASE (N-TER) AND ITS ACTIVATOR DOMAIN (C_TERM)"/>
    <property type="match status" value="1"/>
</dbReference>
<dbReference type="Gene3D" id="3.40.50.11900">
    <property type="match status" value="1"/>
</dbReference>
<sequence>MIVGLPKGLYYYKHHKFLEEFLNHLHISYISSPDTNKNILNEGIATCVDEACLPIKVFHGHVSYLKDKCDLIITPRIVREVDGKYICPKFCGIPEMIQNSISDLPTITTLPIELNNRKSIYNWCRKLGKLLGKNKRNIERAYASSINYLFTQENGINDSEYPYKVALLGHPYSLYDKHVNMNVIKKLHDLGTGVITENVIDIDHKNDIMKELVKRPFWSNMINAVGSGVYFMKNHLVDGIIYLSSFQCGIDSVAIELLEDILEDLPILVLKLDEHSGQAGMDTRIEAFTDMLKRREYLDFDISTHG</sequence>